<reference evidence="1 2" key="1">
    <citation type="submission" date="2018-01" db="EMBL/GenBank/DDBJ databases">
        <title>Arthrobacter sp. nov., from glaciers in China.</title>
        <authorList>
            <person name="Liu Q."/>
            <person name="Xin Y.-H."/>
        </authorList>
    </citation>
    <scope>NUCLEOTIDE SEQUENCE [LARGE SCALE GENOMIC DNA]</scope>
    <source>
        <strain evidence="1 2">HLT2-12-2</strain>
    </source>
</reference>
<dbReference type="AlphaFoldDB" id="A0A2S3ZSE2"/>
<gene>
    <name evidence="1" type="ORF">CVS27_16980</name>
</gene>
<proteinExistence type="predicted"/>
<keyword evidence="2" id="KW-1185">Reference proteome</keyword>
<sequence>MKTDEELAEFITKNPLAWRIWMTGYASGLAQGHLDERATTDQLADLTARRIMTLQDGEEHIRKTTRNTIAMGEAIKARTNTTVGTYQGGPIPWD</sequence>
<organism evidence="1 2">
    <name type="scientific">Arthrobacter glacialis</name>
    <dbReference type="NCBI Taxonomy" id="1664"/>
    <lineage>
        <taxon>Bacteria</taxon>
        <taxon>Bacillati</taxon>
        <taxon>Actinomycetota</taxon>
        <taxon>Actinomycetes</taxon>
        <taxon>Micrococcales</taxon>
        <taxon>Micrococcaceae</taxon>
        <taxon>Arthrobacter</taxon>
    </lineage>
</organism>
<dbReference type="RefSeq" id="WP_103467038.1">
    <property type="nucleotide sequence ID" value="NZ_PPXC01000016.1"/>
</dbReference>
<dbReference type="EMBL" id="PPXC01000016">
    <property type="protein sequence ID" value="POH72186.1"/>
    <property type="molecule type" value="Genomic_DNA"/>
</dbReference>
<protein>
    <submittedName>
        <fullName evidence="1">Uncharacterized protein</fullName>
    </submittedName>
</protein>
<dbReference type="Proteomes" id="UP000237061">
    <property type="component" value="Unassembled WGS sequence"/>
</dbReference>
<evidence type="ECO:0000313" key="2">
    <source>
        <dbReference type="Proteomes" id="UP000237061"/>
    </source>
</evidence>
<comment type="caution">
    <text evidence="1">The sequence shown here is derived from an EMBL/GenBank/DDBJ whole genome shotgun (WGS) entry which is preliminary data.</text>
</comment>
<name>A0A2S3ZSE2_ARTGL</name>
<evidence type="ECO:0000313" key="1">
    <source>
        <dbReference type="EMBL" id="POH72186.1"/>
    </source>
</evidence>
<accession>A0A2S3ZSE2</accession>